<dbReference type="Pfam" id="PF01226">
    <property type="entry name" value="Form_Nir_trans"/>
    <property type="match status" value="1"/>
</dbReference>
<feature type="transmembrane region" description="Helical" evidence="6">
    <location>
        <begin position="203"/>
        <end position="224"/>
    </location>
</feature>
<keyword evidence="8" id="KW-1185">Reference proteome</keyword>
<sequence>MTSQDQVPTKADIPSPACLAPAEIEAKVEAAGVTKARLPLGKAFVLAMFAGAFIAFGGLFFTVFLSDASLSWGAQRVVGGLCFCLGLVLVLLCGAELFTGNSLMVCALRSGRISLGELLRSWAIVWLGNFVGALAVVALVYVAGIFTLNGEAVATSMVSVAAGKVALTWPQIFFRGILCNVFVCLAVWIGFAGKSVVDKVVGILLPITAFVACGFEHCVANMYFLPMGALMASQGFGAEVAGAEALDAAGILVNLSASTIGNIVGGALVVALGYWFVYHRDDKAPSEA</sequence>
<accession>A0ABT7V9E4</accession>
<organism evidence="7 8">
    <name type="scientific">Enorma phocaeensis</name>
    <dbReference type="NCBI Taxonomy" id="1871019"/>
    <lineage>
        <taxon>Bacteria</taxon>
        <taxon>Bacillati</taxon>
        <taxon>Actinomycetota</taxon>
        <taxon>Coriobacteriia</taxon>
        <taxon>Coriobacteriales</taxon>
        <taxon>Coriobacteriaceae</taxon>
        <taxon>Enorma</taxon>
    </lineage>
</organism>
<dbReference type="Gene3D" id="1.20.1080.10">
    <property type="entry name" value="Glycerol uptake facilitator protein"/>
    <property type="match status" value="1"/>
</dbReference>
<dbReference type="EMBL" id="JAUDDZ010000002">
    <property type="protein sequence ID" value="MDM8274457.1"/>
    <property type="molecule type" value="Genomic_DNA"/>
</dbReference>
<feature type="transmembrane region" description="Helical" evidence="6">
    <location>
        <begin position="260"/>
        <end position="278"/>
    </location>
</feature>
<dbReference type="Proteomes" id="UP001529421">
    <property type="component" value="Unassembled WGS sequence"/>
</dbReference>
<evidence type="ECO:0000256" key="1">
    <source>
        <dbReference type="ARBA" id="ARBA00004141"/>
    </source>
</evidence>
<evidence type="ECO:0000256" key="2">
    <source>
        <dbReference type="ARBA" id="ARBA00022692"/>
    </source>
</evidence>
<dbReference type="InterPro" id="IPR000292">
    <property type="entry name" value="For/NO2_transpt"/>
</dbReference>
<dbReference type="PROSITE" id="PS01005">
    <property type="entry name" value="FORMATE_NITRITE_TP_1"/>
    <property type="match status" value="1"/>
</dbReference>
<evidence type="ECO:0000256" key="5">
    <source>
        <dbReference type="ARBA" id="ARBA00049660"/>
    </source>
</evidence>
<feature type="transmembrane region" description="Helical" evidence="6">
    <location>
        <begin position="43"/>
        <end position="65"/>
    </location>
</feature>
<dbReference type="RefSeq" id="WP_289544438.1">
    <property type="nucleotide sequence ID" value="NZ_JAUDDZ010000002.1"/>
</dbReference>
<feature type="transmembrane region" description="Helical" evidence="6">
    <location>
        <begin position="77"/>
        <end position="98"/>
    </location>
</feature>
<evidence type="ECO:0000256" key="3">
    <source>
        <dbReference type="ARBA" id="ARBA00022989"/>
    </source>
</evidence>
<comment type="caution">
    <text evidence="7">The sequence shown here is derived from an EMBL/GenBank/DDBJ whole genome shotgun (WGS) entry which is preliminary data.</text>
</comment>
<feature type="transmembrane region" description="Helical" evidence="6">
    <location>
        <begin position="172"/>
        <end position="191"/>
    </location>
</feature>
<dbReference type="PANTHER" id="PTHR30520">
    <property type="entry name" value="FORMATE TRANSPORTER-RELATED"/>
    <property type="match status" value="1"/>
</dbReference>
<keyword evidence="3 6" id="KW-1133">Transmembrane helix</keyword>
<evidence type="ECO:0000256" key="6">
    <source>
        <dbReference type="SAM" id="Phobius"/>
    </source>
</evidence>
<dbReference type="InterPro" id="IPR023271">
    <property type="entry name" value="Aquaporin-like"/>
</dbReference>
<evidence type="ECO:0000313" key="7">
    <source>
        <dbReference type="EMBL" id="MDM8274457.1"/>
    </source>
</evidence>
<reference evidence="8" key="1">
    <citation type="submission" date="2023-06" db="EMBL/GenBank/DDBJ databases">
        <title>Identification and characterization of horizontal gene transfer across gut microbiota members of farm animals based on homology search.</title>
        <authorList>
            <person name="Zeman M."/>
            <person name="Kubasova T."/>
            <person name="Jahodarova E."/>
            <person name="Nykrynova M."/>
            <person name="Rychlik I."/>
        </authorList>
    </citation>
    <scope>NUCLEOTIDE SEQUENCE [LARGE SCALE GENOMIC DNA]</scope>
    <source>
        <strain evidence="8">154_Feed</strain>
    </source>
</reference>
<feature type="transmembrane region" description="Helical" evidence="6">
    <location>
        <begin position="119"/>
        <end position="148"/>
    </location>
</feature>
<keyword evidence="2 6" id="KW-0812">Transmembrane</keyword>
<protein>
    <submittedName>
        <fullName evidence="7">Formate/nitrite transporter family protein</fullName>
    </submittedName>
</protein>
<dbReference type="InterPro" id="IPR024002">
    <property type="entry name" value="For/NO2_transpt_CS"/>
</dbReference>
<reference evidence="7 8" key="2">
    <citation type="submission" date="2023-06" db="EMBL/GenBank/DDBJ databases">
        <authorList>
            <person name="Zeman M."/>
            <person name="Kubasova T."/>
            <person name="Jahodarova E."/>
            <person name="Nykrynova M."/>
            <person name="Rychlik I."/>
        </authorList>
    </citation>
    <scope>NUCLEOTIDE SEQUENCE [LARGE SCALE GENOMIC DNA]</scope>
    <source>
        <strain evidence="7 8">154_Feed</strain>
    </source>
</reference>
<name>A0ABT7V9E4_9ACTN</name>
<evidence type="ECO:0000256" key="4">
    <source>
        <dbReference type="ARBA" id="ARBA00023136"/>
    </source>
</evidence>
<proteinExistence type="inferred from homology"/>
<dbReference type="PROSITE" id="PS01006">
    <property type="entry name" value="FORMATE_NITRITE_TP_2"/>
    <property type="match status" value="1"/>
</dbReference>
<keyword evidence="4 6" id="KW-0472">Membrane</keyword>
<comment type="similarity">
    <text evidence="5">Belongs to the FNT transporter (TC 1.A.16) family.</text>
</comment>
<comment type="subcellular location">
    <subcellularLocation>
        <location evidence="1">Membrane</location>
        <topology evidence="1">Multi-pass membrane protein</topology>
    </subcellularLocation>
</comment>
<evidence type="ECO:0000313" key="8">
    <source>
        <dbReference type="Proteomes" id="UP001529421"/>
    </source>
</evidence>
<gene>
    <name evidence="7" type="ORF">QUW28_02920</name>
</gene>
<dbReference type="PANTHER" id="PTHR30520:SF6">
    <property type="entry name" value="FORMATE_NITRATE FAMILY TRANSPORTER (EUROFUNG)"/>
    <property type="match status" value="1"/>
</dbReference>